<reference evidence="3" key="3">
    <citation type="submission" date="2020-12" db="UniProtKB">
        <authorList>
            <consortium name="EnsemblPlants"/>
        </authorList>
    </citation>
    <scope>IDENTIFICATION</scope>
</reference>
<protein>
    <submittedName>
        <fullName evidence="2 3">Uncharacterized protein</fullName>
    </submittedName>
</protein>
<accession>A0A2K1J1D2</accession>
<feature type="signal peptide" evidence="1">
    <location>
        <begin position="1"/>
        <end position="31"/>
    </location>
</feature>
<reference evidence="2 4" key="1">
    <citation type="journal article" date="2008" name="Science">
        <title>The Physcomitrella genome reveals evolutionary insights into the conquest of land by plants.</title>
        <authorList>
            <person name="Rensing S."/>
            <person name="Lang D."/>
            <person name="Zimmer A."/>
            <person name="Terry A."/>
            <person name="Salamov A."/>
            <person name="Shapiro H."/>
            <person name="Nishiyama T."/>
            <person name="Perroud P.-F."/>
            <person name="Lindquist E."/>
            <person name="Kamisugi Y."/>
            <person name="Tanahashi T."/>
            <person name="Sakakibara K."/>
            <person name="Fujita T."/>
            <person name="Oishi K."/>
            <person name="Shin-I T."/>
            <person name="Kuroki Y."/>
            <person name="Toyoda A."/>
            <person name="Suzuki Y."/>
            <person name="Hashimoto A."/>
            <person name="Yamaguchi K."/>
            <person name="Sugano A."/>
            <person name="Kohara Y."/>
            <person name="Fujiyama A."/>
            <person name="Anterola A."/>
            <person name="Aoki S."/>
            <person name="Ashton N."/>
            <person name="Barbazuk W.B."/>
            <person name="Barker E."/>
            <person name="Bennetzen J."/>
            <person name="Bezanilla M."/>
            <person name="Blankenship R."/>
            <person name="Cho S.H."/>
            <person name="Dutcher S."/>
            <person name="Estelle M."/>
            <person name="Fawcett J.A."/>
            <person name="Gundlach H."/>
            <person name="Hanada K."/>
            <person name="Heyl A."/>
            <person name="Hicks K.A."/>
            <person name="Hugh J."/>
            <person name="Lohr M."/>
            <person name="Mayer K."/>
            <person name="Melkozernov A."/>
            <person name="Murata T."/>
            <person name="Nelson D."/>
            <person name="Pils B."/>
            <person name="Prigge M."/>
            <person name="Reiss B."/>
            <person name="Renner T."/>
            <person name="Rombauts S."/>
            <person name="Rushton P."/>
            <person name="Sanderfoot A."/>
            <person name="Schween G."/>
            <person name="Shiu S.-H."/>
            <person name="Stueber K."/>
            <person name="Theodoulou F.L."/>
            <person name="Tu H."/>
            <person name="Van de Peer Y."/>
            <person name="Verrier P.J."/>
            <person name="Waters E."/>
            <person name="Wood A."/>
            <person name="Yang L."/>
            <person name="Cove D."/>
            <person name="Cuming A."/>
            <person name="Hasebe M."/>
            <person name="Lucas S."/>
            <person name="Mishler D.B."/>
            <person name="Reski R."/>
            <person name="Grigoriev I."/>
            <person name="Quatrano R.S."/>
            <person name="Boore J.L."/>
        </authorList>
    </citation>
    <scope>NUCLEOTIDE SEQUENCE [LARGE SCALE GENOMIC DNA]</scope>
    <source>
        <strain evidence="3 4">cv. Gransden 2004</strain>
    </source>
</reference>
<sequence>MWRSVATGKCAAQLLMIANLGMVILSLSAMAEELAPPVVATIEQSGMVSTSDTVQVVREPELPPQLATLTLTVSFDERDVDDLYVGRGG</sequence>
<dbReference type="EMBL" id="ABEU02000018">
    <property type="protein sequence ID" value="PNR35326.1"/>
    <property type="molecule type" value="Genomic_DNA"/>
</dbReference>
<keyword evidence="1" id="KW-0732">Signal</keyword>
<keyword evidence="4" id="KW-1185">Reference proteome</keyword>
<name>A0A2K1J1D2_PHYPA</name>
<feature type="chain" id="PRO_5036042815" evidence="1">
    <location>
        <begin position="32"/>
        <end position="89"/>
    </location>
</feature>
<reference evidence="2 4" key="2">
    <citation type="journal article" date="2018" name="Plant J.">
        <title>The Physcomitrella patens chromosome-scale assembly reveals moss genome structure and evolution.</title>
        <authorList>
            <person name="Lang D."/>
            <person name="Ullrich K.K."/>
            <person name="Murat F."/>
            <person name="Fuchs J."/>
            <person name="Jenkins J."/>
            <person name="Haas F.B."/>
            <person name="Piednoel M."/>
            <person name="Gundlach H."/>
            <person name="Van Bel M."/>
            <person name="Meyberg R."/>
            <person name="Vives C."/>
            <person name="Morata J."/>
            <person name="Symeonidi A."/>
            <person name="Hiss M."/>
            <person name="Muchero W."/>
            <person name="Kamisugi Y."/>
            <person name="Saleh O."/>
            <person name="Blanc G."/>
            <person name="Decker E.L."/>
            <person name="van Gessel N."/>
            <person name="Grimwood J."/>
            <person name="Hayes R.D."/>
            <person name="Graham S.W."/>
            <person name="Gunter L.E."/>
            <person name="McDaniel S.F."/>
            <person name="Hoernstein S.N.W."/>
            <person name="Larsson A."/>
            <person name="Li F.W."/>
            <person name="Perroud P.F."/>
            <person name="Phillips J."/>
            <person name="Ranjan P."/>
            <person name="Rokshar D.S."/>
            <person name="Rothfels C.J."/>
            <person name="Schneider L."/>
            <person name="Shu S."/>
            <person name="Stevenson D.W."/>
            <person name="Thummler F."/>
            <person name="Tillich M."/>
            <person name="Villarreal Aguilar J.C."/>
            <person name="Widiez T."/>
            <person name="Wong G.K."/>
            <person name="Wymore A."/>
            <person name="Zhang Y."/>
            <person name="Zimmer A.D."/>
            <person name="Quatrano R.S."/>
            <person name="Mayer K.F.X."/>
            <person name="Goodstein D."/>
            <person name="Casacuberta J.M."/>
            <person name="Vandepoele K."/>
            <person name="Reski R."/>
            <person name="Cuming A.C."/>
            <person name="Tuskan G.A."/>
            <person name="Maumus F."/>
            <person name="Salse J."/>
            <person name="Schmutz J."/>
            <person name="Rensing S.A."/>
        </authorList>
    </citation>
    <scope>NUCLEOTIDE SEQUENCE [LARGE SCALE GENOMIC DNA]</scope>
    <source>
        <strain evidence="3 4">cv. Gransden 2004</strain>
    </source>
</reference>
<dbReference type="Gramene" id="Pp3c18_16290V3.1">
    <property type="protein sequence ID" value="PAC:32981689.CDS.1"/>
    <property type="gene ID" value="Pp3c18_16290"/>
</dbReference>
<evidence type="ECO:0000313" key="4">
    <source>
        <dbReference type="Proteomes" id="UP000006727"/>
    </source>
</evidence>
<gene>
    <name evidence="2" type="ORF">PHYPA_023226</name>
</gene>
<dbReference type="AlphaFoldDB" id="A0A2K1J1D2"/>
<dbReference type="EnsemblPlants" id="Pp3c18_16290V3.1">
    <property type="protein sequence ID" value="PAC:32981689.CDS.1"/>
    <property type="gene ID" value="Pp3c18_16290"/>
</dbReference>
<proteinExistence type="predicted"/>
<dbReference type="InParanoid" id="A0A2K1J1D2"/>
<evidence type="ECO:0000256" key="1">
    <source>
        <dbReference type="SAM" id="SignalP"/>
    </source>
</evidence>
<evidence type="ECO:0000313" key="2">
    <source>
        <dbReference type="EMBL" id="PNR35326.1"/>
    </source>
</evidence>
<dbReference type="PaxDb" id="3218-PP1S3_144V6.1"/>
<organism evidence="2">
    <name type="scientific">Physcomitrium patens</name>
    <name type="common">Spreading-leaved earth moss</name>
    <name type="synonym">Physcomitrella patens</name>
    <dbReference type="NCBI Taxonomy" id="3218"/>
    <lineage>
        <taxon>Eukaryota</taxon>
        <taxon>Viridiplantae</taxon>
        <taxon>Streptophyta</taxon>
        <taxon>Embryophyta</taxon>
        <taxon>Bryophyta</taxon>
        <taxon>Bryophytina</taxon>
        <taxon>Bryopsida</taxon>
        <taxon>Funariidae</taxon>
        <taxon>Funariales</taxon>
        <taxon>Funariaceae</taxon>
        <taxon>Physcomitrium</taxon>
    </lineage>
</organism>
<dbReference type="Proteomes" id="UP000006727">
    <property type="component" value="Chromosome 18"/>
</dbReference>
<evidence type="ECO:0000313" key="3">
    <source>
        <dbReference type="EnsemblPlants" id="PAC:32981689.CDS.1"/>
    </source>
</evidence>